<comment type="caution">
    <text evidence="1">The sequence shown here is derived from an EMBL/GenBank/DDBJ whole genome shotgun (WGS) entry which is preliminary data.</text>
</comment>
<gene>
    <name evidence="1" type="ORF">P691DRAFT_628698</name>
</gene>
<protein>
    <submittedName>
        <fullName evidence="1">Uncharacterized protein</fullName>
    </submittedName>
</protein>
<feature type="non-terminal residue" evidence="1">
    <location>
        <position position="58"/>
    </location>
</feature>
<evidence type="ECO:0000313" key="1">
    <source>
        <dbReference type="EMBL" id="KAF9440230.1"/>
    </source>
</evidence>
<dbReference type="EMBL" id="MU152728">
    <property type="protein sequence ID" value="KAF9440230.1"/>
    <property type="molecule type" value="Genomic_DNA"/>
</dbReference>
<proteinExistence type="predicted"/>
<organism evidence="1 2">
    <name type="scientific">Macrolepiota fuliginosa MF-IS2</name>
    <dbReference type="NCBI Taxonomy" id="1400762"/>
    <lineage>
        <taxon>Eukaryota</taxon>
        <taxon>Fungi</taxon>
        <taxon>Dikarya</taxon>
        <taxon>Basidiomycota</taxon>
        <taxon>Agaricomycotina</taxon>
        <taxon>Agaricomycetes</taxon>
        <taxon>Agaricomycetidae</taxon>
        <taxon>Agaricales</taxon>
        <taxon>Agaricineae</taxon>
        <taxon>Agaricaceae</taxon>
        <taxon>Macrolepiota</taxon>
    </lineage>
</organism>
<evidence type="ECO:0000313" key="2">
    <source>
        <dbReference type="Proteomes" id="UP000807342"/>
    </source>
</evidence>
<keyword evidence="2" id="KW-1185">Reference proteome</keyword>
<reference evidence="1" key="1">
    <citation type="submission" date="2020-11" db="EMBL/GenBank/DDBJ databases">
        <authorList>
            <consortium name="DOE Joint Genome Institute"/>
            <person name="Ahrendt S."/>
            <person name="Riley R."/>
            <person name="Andreopoulos W."/>
            <person name="Labutti K."/>
            <person name="Pangilinan J."/>
            <person name="Ruiz-Duenas F.J."/>
            <person name="Barrasa J.M."/>
            <person name="Sanchez-Garcia M."/>
            <person name="Camarero S."/>
            <person name="Miyauchi S."/>
            <person name="Serrano A."/>
            <person name="Linde D."/>
            <person name="Babiker R."/>
            <person name="Drula E."/>
            <person name="Ayuso-Fernandez I."/>
            <person name="Pacheco R."/>
            <person name="Padilla G."/>
            <person name="Ferreira P."/>
            <person name="Barriuso J."/>
            <person name="Kellner H."/>
            <person name="Castanera R."/>
            <person name="Alfaro M."/>
            <person name="Ramirez L."/>
            <person name="Pisabarro A.G."/>
            <person name="Kuo A."/>
            <person name="Tritt A."/>
            <person name="Lipzen A."/>
            <person name="He G."/>
            <person name="Yan M."/>
            <person name="Ng V."/>
            <person name="Cullen D."/>
            <person name="Martin F."/>
            <person name="Rosso M.-N."/>
            <person name="Henrissat B."/>
            <person name="Hibbett D."/>
            <person name="Martinez A.T."/>
            <person name="Grigoriev I.V."/>
        </authorList>
    </citation>
    <scope>NUCLEOTIDE SEQUENCE</scope>
    <source>
        <strain evidence="1">MF-IS2</strain>
    </source>
</reference>
<name>A0A9P6BWA1_9AGAR</name>
<accession>A0A9P6BWA1</accession>
<dbReference type="OrthoDB" id="3268967at2759"/>
<dbReference type="Proteomes" id="UP000807342">
    <property type="component" value="Unassembled WGS sequence"/>
</dbReference>
<dbReference type="AlphaFoldDB" id="A0A9P6BWA1"/>
<sequence>MTVHEAQDNLLAAKIVQAHYANDYHDDDPNFKVGDHVLLNTENHHHNYVQKGSGRVGK</sequence>